<gene>
    <name evidence="2" type="ORF">SAMN02745164_02156</name>
</gene>
<evidence type="ECO:0000259" key="1">
    <source>
        <dbReference type="Pfam" id="PF07883"/>
    </source>
</evidence>
<dbReference type="PANTHER" id="PTHR37694">
    <property type="entry name" value="SLR8022 PROTEIN"/>
    <property type="match status" value="1"/>
</dbReference>
<evidence type="ECO:0000313" key="2">
    <source>
        <dbReference type="EMBL" id="SHF27858.1"/>
    </source>
</evidence>
<dbReference type="STRING" id="1122195.SAMN02745164_02156"/>
<name>A0A1M5AC41_MARH1</name>
<dbReference type="PANTHER" id="PTHR37694:SF1">
    <property type="entry name" value="SLR8022 PROTEIN"/>
    <property type="match status" value="1"/>
</dbReference>
<dbReference type="Pfam" id="PF07883">
    <property type="entry name" value="Cupin_2"/>
    <property type="match status" value="1"/>
</dbReference>
<dbReference type="EMBL" id="FQUI01000057">
    <property type="protein sequence ID" value="SHF27858.1"/>
    <property type="molecule type" value="Genomic_DNA"/>
</dbReference>
<dbReference type="Gene3D" id="2.60.120.10">
    <property type="entry name" value="Jelly Rolls"/>
    <property type="match status" value="1"/>
</dbReference>
<feature type="domain" description="Cupin type-2" evidence="1">
    <location>
        <begin position="32"/>
        <end position="99"/>
    </location>
</feature>
<protein>
    <submittedName>
        <fullName evidence="2">Cupin domain-containing protein</fullName>
    </submittedName>
</protein>
<dbReference type="InterPro" id="IPR013096">
    <property type="entry name" value="Cupin_2"/>
</dbReference>
<dbReference type="SUPFAM" id="SSF51182">
    <property type="entry name" value="RmlC-like cupins"/>
    <property type="match status" value="1"/>
</dbReference>
<dbReference type="Proteomes" id="UP000184334">
    <property type="component" value="Unassembled WGS sequence"/>
</dbReference>
<organism evidence="2 3">
    <name type="scientific">Marinitoga hydrogenitolerans (strain DSM 16785 / JCM 12826 / AT1271)</name>
    <dbReference type="NCBI Taxonomy" id="1122195"/>
    <lineage>
        <taxon>Bacteria</taxon>
        <taxon>Thermotogati</taxon>
        <taxon>Thermotogota</taxon>
        <taxon>Thermotogae</taxon>
        <taxon>Petrotogales</taxon>
        <taxon>Petrotogaceae</taxon>
        <taxon>Marinitoga</taxon>
    </lineage>
</organism>
<keyword evidence="3" id="KW-1185">Reference proteome</keyword>
<comment type="caution">
    <text evidence="2">The sequence shown here is derived from an EMBL/GenBank/DDBJ whole genome shotgun (WGS) entry which is preliminary data.</text>
</comment>
<dbReference type="AlphaFoldDB" id="A0A1M5AC41"/>
<proteinExistence type="predicted"/>
<accession>A0A1M5AC41</accession>
<reference evidence="2" key="1">
    <citation type="submission" date="2016-11" db="EMBL/GenBank/DDBJ databases">
        <authorList>
            <person name="Varghese N."/>
            <person name="Submissions S."/>
        </authorList>
    </citation>
    <scope>NUCLEOTIDE SEQUENCE [LARGE SCALE GENOMIC DNA]</scope>
    <source>
        <strain evidence="2">DSM 16785</strain>
    </source>
</reference>
<dbReference type="RefSeq" id="WP_072866028.1">
    <property type="nucleotide sequence ID" value="NZ_FQUI01000057.1"/>
</dbReference>
<dbReference type="InterPro" id="IPR011051">
    <property type="entry name" value="RmlC_Cupin_sf"/>
</dbReference>
<sequence>MKIVKYDSLEKLSGVNFDARKLLTSKKLEIVLISLESGEVVKKHSTPFDAIFFISKGKGVVELSDEKINVNENDMIYCDKNVEHGITNNSNDRLNVLVIKLLK</sequence>
<dbReference type="OrthoDB" id="9797047at2"/>
<evidence type="ECO:0000313" key="3">
    <source>
        <dbReference type="Proteomes" id="UP000184334"/>
    </source>
</evidence>
<dbReference type="InterPro" id="IPR014710">
    <property type="entry name" value="RmlC-like_jellyroll"/>
</dbReference>